<evidence type="ECO:0000313" key="10">
    <source>
        <dbReference type="Proteomes" id="UP000287171"/>
    </source>
</evidence>
<dbReference type="Pfam" id="PF00474">
    <property type="entry name" value="SSF"/>
    <property type="match status" value="1"/>
</dbReference>
<evidence type="ECO:0000256" key="8">
    <source>
        <dbReference type="SAM" id="Phobius"/>
    </source>
</evidence>
<feature type="transmembrane region" description="Helical" evidence="8">
    <location>
        <begin position="72"/>
        <end position="98"/>
    </location>
</feature>
<proteinExistence type="inferred from homology"/>
<reference evidence="10" key="1">
    <citation type="submission" date="2018-12" db="EMBL/GenBank/DDBJ databases">
        <title>Tengunoibacter tsumagoiensis gen. nov., sp. nov., Dictyobacter kobayashii sp. nov., D. alpinus sp. nov., and D. joshuensis sp. nov. and description of Dictyobacteraceae fam. nov. within the order Ktedonobacterales isolated from Tengu-no-mugimeshi.</title>
        <authorList>
            <person name="Wang C.M."/>
            <person name="Zheng Y."/>
            <person name="Sakai Y."/>
            <person name="Toyoda A."/>
            <person name="Minakuchi Y."/>
            <person name="Abe K."/>
            <person name="Yokota A."/>
            <person name="Yabe S."/>
        </authorList>
    </citation>
    <scope>NUCLEOTIDE SEQUENCE [LARGE SCALE GENOMIC DNA]</scope>
    <source>
        <strain evidence="10">Uno16</strain>
    </source>
</reference>
<gene>
    <name evidence="9" type="ORF">KDA_33450</name>
</gene>
<dbReference type="PROSITE" id="PS50283">
    <property type="entry name" value="NA_SOLUT_SYMP_3"/>
    <property type="match status" value="1"/>
</dbReference>
<feature type="transmembrane region" description="Helical" evidence="8">
    <location>
        <begin position="407"/>
        <end position="429"/>
    </location>
</feature>
<dbReference type="InterPro" id="IPR050277">
    <property type="entry name" value="Sodium:Solute_Symporter"/>
</dbReference>
<accession>A0A402B910</accession>
<keyword evidence="10" id="KW-1185">Reference proteome</keyword>
<dbReference type="PANTHER" id="PTHR48086:SF8">
    <property type="entry name" value="MONOCARBOXYLIC ACID PERMEASE"/>
    <property type="match status" value="1"/>
</dbReference>
<feature type="transmembrane region" description="Helical" evidence="8">
    <location>
        <begin position="286"/>
        <end position="306"/>
    </location>
</feature>
<feature type="transmembrane region" description="Helical" evidence="8">
    <location>
        <begin position="197"/>
        <end position="218"/>
    </location>
</feature>
<evidence type="ECO:0000256" key="5">
    <source>
        <dbReference type="ARBA" id="ARBA00022989"/>
    </source>
</evidence>
<sequence length="525" mass="56977">MKLDATAIAVFCFFFVVVTVLGFVAARWRQGDLNLLHEWGLAGRRFGTVVTWFLLGGDLYTAYTFIAIPAAMYGAGVVSGFFAIPYTVIVYPLVFVLMPRFWSVCKQRGYVTASDFVKDRFGSKSLALAIAFTGILATMPYIALQMYGIQISLAALGIPITVPLLGFQVDVPLLIAFVILAAYTYTSGLRAPAMIALVKDVMIFIVLFAIIAIIPTHFHGFGPIFDAAHQKALANPKTFFDIIPANQAIAYSTLALGSALALFLYPHSLTGVLSSNSTRVVKRNAALLPIYSLMLGFLALLGYMAIAEKIKPFGGFGNNSAVPALINAIFPPWFAGFTFAALSIGALVPAAVMSIAAANLFTRNIYKEYFRPAASDREEAQAAKISSLLLKFGALLFIVIINPAQVVYFQLLGGIWILQTLPSVFLGLYTRWFNRWALLVAWAVSMIAGTTMFIVAGNKPTMAILNIPIYTAVSVLLLNLLLAVVLTPIFKALGLANGNDITRTTDYEEEQAPVESPELVKQALQ</sequence>
<dbReference type="InterPro" id="IPR038377">
    <property type="entry name" value="Na/Glc_symporter_sf"/>
</dbReference>
<keyword evidence="3" id="KW-0813">Transport</keyword>
<keyword evidence="5 8" id="KW-1133">Transmembrane helix</keyword>
<dbReference type="GO" id="GO:0005886">
    <property type="term" value="C:plasma membrane"/>
    <property type="evidence" value="ECO:0007669"/>
    <property type="project" value="TreeGrafter"/>
</dbReference>
<dbReference type="Proteomes" id="UP000287171">
    <property type="component" value="Unassembled WGS sequence"/>
</dbReference>
<dbReference type="RefSeq" id="WP_126628144.1">
    <property type="nucleotide sequence ID" value="NZ_BIFT01000001.1"/>
</dbReference>
<keyword evidence="6 8" id="KW-0472">Membrane</keyword>
<evidence type="ECO:0000256" key="2">
    <source>
        <dbReference type="ARBA" id="ARBA00006434"/>
    </source>
</evidence>
<evidence type="ECO:0000256" key="3">
    <source>
        <dbReference type="ARBA" id="ARBA00022448"/>
    </source>
</evidence>
<keyword evidence="4 8" id="KW-0812">Transmembrane</keyword>
<feature type="transmembrane region" description="Helical" evidence="8">
    <location>
        <begin position="164"/>
        <end position="185"/>
    </location>
</feature>
<name>A0A402B910_9CHLR</name>
<feature type="transmembrane region" description="Helical" evidence="8">
    <location>
        <begin position="382"/>
        <end position="401"/>
    </location>
</feature>
<organism evidence="9 10">
    <name type="scientific">Dictyobacter alpinus</name>
    <dbReference type="NCBI Taxonomy" id="2014873"/>
    <lineage>
        <taxon>Bacteria</taxon>
        <taxon>Bacillati</taxon>
        <taxon>Chloroflexota</taxon>
        <taxon>Ktedonobacteria</taxon>
        <taxon>Ktedonobacterales</taxon>
        <taxon>Dictyobacteraceae</taxon>
        <taxon>Dictyobacter</taxon>
    </lineage>
</organism>
<feature type="transmembrane region" description="Helical" evidence="8">
    <location>
        <begin position="467"/>
        <end position="490"/>
    </location>
</feature>
<feature type="transmembrane region" description="Helical" evidence="8">
    <location>
        <begin position="126"/>
        <end position="144"/>
    </location>
</feature>
<evidence type="ECO:0000256" key="6">
    <source>
        <dbReference type="ARBA" id="ARBA00023136"/>
    </source>
</evidence>
<dbReference type="PANTHER" id="PTHR48086">
    <property type="entry name" value="SODIUM/PROLINE SYMPORTER-RELATED"/>
    <property type="match status" value="1"/>
</dbReference>
<evidence type="ECO:0000256" key="1">
    <source>
        <dbReference type="ARBA" id="ARBA00004141"/>
    </source>
</evidence>
<feature type="transmembrane region" description="Helical" evidence="8">
    <location>
        <begin position="333"/>
        <end position="361"/>
    </location>
</feature>
<dbReference type="AlphaFoldDB" id="A0A402B910"/>
<dbReference type="CDD" id="cd10322">
    <property type="entry name" value="SLC5sbd"/>
    <property type="match status" value="1"/>
</dbReference>
<dbReference type="InterPro" id="IPR001734">
    <property type="entry name" value="Na/solute_symporter"/>
</dbReference>
<dbReference type="EMBL" id="BIFT01000001">
    <property type="protein sequence ID" value="GCE27861.1"/>
    <property type="molecule type" value="Genomic_DNA"/>
</dbReference>
<dbReference type="GO" id="GO:0022857">
    <property type="term" value="F:transmembrane transporter activity"/>
    <property type="evidence" value="ECO:0007669"/>
    <property type="project" value="InterPro"/>
</dbReference>
<comment type="similarity">
    <text evidence="2 7">Belongs to the sodium:solute symporter (SSF) (TC 2.A.21) family.</text>
</comment>
<evidence type="ECO:0000256" key="4">
    <source>
        <dbReference type="ARBA" id="ARBA00022692"/>
    </source>
</evidence>
<feature type="transmembrane region" description="Helical" evidence="8">
    <location>
        <begin position="6"/>
        <end position="26"/>
    </location>
</feature>
<protein>
    <submittedName>
        <fullName evidence="9">Permease</fullName>
    </submittedName>
</protein>
<evidence type="ECO:0000313" key="9">
    <source>
        <dbReference type="EMBL" id="GCE27861.1"/>
    </source>
</evidence>
<feature type="transmembrane region" description="Helical" evidence="8">
    <location>
        <begin position="248"/>
        <end position="265"/>
    </location>
</feature>
<evidence type="ECO:0000256" key="7">
    <source>
        <dbReference type="RuleBase" id="RU362091"/>
    </source>
</evidence>
<feature type="transmembrane region" description="Helical" evidence="8">
    <location>
        <begin position="436"/>
        <end position="455"/>
    </location>
</feature>
<dbReference type="NCBIfam" id="NF046076">
    <property type="entry name" value="monocarbox_MctP"/>
    <property type="match status" value="1"/>
</dbReference>
<comment type="subcellular location">
    <subcellularLocation>
        <location evidence="1">Membrane</location>
        <topology evidence="1">Multi-pass membrane protein</topology>
    </subcellularLocation>
</comment>
<dbReference type="Gene3D" id="1.20.1730.10">
    <property type="entry name" value="Sodium/glucose cotransporter"/>
    <property type="match status" value="1"/>
</dbReference>
<dbReference type="OrthoDB" id="9810181at2"/>
<comment type="caution">
    <text evidence="9">The sequence shown here is derived from an EMBL/GenBank/DDBJ whole genome shotgun (WGS) entry which is preliminary data.</text>
</comment>
<feature type="transmembrane region" description="Helical" evidence="8">
    <location>
        <begin position="46"/>
        <end position="66"/>
    </location>
</feature>